<dbReference type="Proteomes" id="UP000887565">
    <property type="component" value="Unplaced"/>
</dbReference>
<protein>
    <submittedName>
        <fullName evidence="3">Uncharacterized protein</fullName>
    </submittedName>
</protein>
<evidence type="ECO:0000313" key="3">
    <source>
        <dbReference type="WBParaSite" id="nRc.2.0.1.t15931-RA"/>
    </source>
</evidence>
<feature type="region of interest" description="Disordered" evidence="1">
    <location>
        <begin position="80"/>
        <end position="104"/>
    </location>
</feature>
<name>A0A915IQ49_ROMCU</name>
<proteinExistence type="predicted"/>
<evidence type="ECO:0000313" key="2">
    <source>
        <dbReference type="Proteomes" id="UP000887565"/>
    </source>
</evidence>
<evidence type="ECO:0000256" key="1">
    <source>
        <dbReference type="SAM" id="MobiDB-lite"/>
    </source>
</evidence>
<accession>A0A915IQ49</accession>
<dbReference type="WBParaSite" id="nRc.2.0.1.t15931-RA">
    <property type="protein sequence ID" value="nRc.2.0.1.t15931-RA"/>
    <property type="gene ID" value="nRc.2.0.1.g15931"/>
</dbReference>
<sequence length="474" mass="53965">METASVSKLQTTGYFKDGFVVDIDFDLLRKQRFIESEMIKLDGIDWKIRVTTMKMIDLDGCPSVPSSTVAVHKQNIEATNSVASGDAEASGTGQSGQENESEKEYGEAFRVKHVTLDALYPSMVQRPDDVFKYEGYRIGLMASASQQKDWSFAVDKFAIAIKKGEEEEDDWDNATSHFSDGLFKSPSVVHWTSTSIDRPIYGRAGFLNVSIAANQAYEPTGKTPPHSRDCPMLLQPPSLENTCGGFLDILYKEAVIYSGTNKRLIVQVFLQYANQLSFYSLYEDKNEFQDSIGLDVRCSDRQKTFFVSLQQCMYESSFMAKHLKDRPEIDSFIIKLKIKCSSSDFKTFLQCLMPPYLRLDLIDDASTFQNILILACRFECHTLLKCCSMYLMTTRRIPLRTKIRLTTSSRLDATTIEIMRKLTIEEVEDLMRSGETVNLPDKFKIVLLNRYHELQANDQEKENPCCSKTLTENM</sequence>
<keyword evidence="2" id="KW-1185">Reference proteome</keyword>
<dbReference type="AlphaFoldDB" id="A0A915IQ49"/>
<organism evidence="2 3">
    <name type="scientific">Romanomermis culicivorax</name>
    <name type="common">Nematode worm</name>
    <dbReference type="NCBI Taxonomy" id="13658"/>
    <lineage>
        <taxon>Eukaryota</taxon>
        <taxon>Metazoa</taxon>
        <taxon>Ecdysozoa</taxon>
        <taxon>Nematoda</taxon>
        <taxon>Enoplea</taxon>
        <taxon>Dorylaimia</taxon>
        <taxon>Mermithida</taxon>
        <taxon>Mermithoidea</taxon>
        <taxon>Mermithidae</taxon>
        <taxon>Romanomermis</taxon>
    </lineage>
</organism>
<reference evidence="3" key="1">
    <citation type="submission" date="2022-11" db="UniProtKB">
        <authorList>
            <consortium name="WormBaseParasite"/>
        </authorList>
    </citation>
    <scope>IDENTIFICATION</scope>
</reference>